<proteinExistence type="predicted"/>
<reference evidence="2" key="1">
    <citation type="submission" date="2015-08" db="UniProtKB">
        <authorList>
            <consortium name="WormBaseParasite"/>
        </authorList>
    </citation>
    <scope>IDENTIFICATION</scope>
</reference>
<sequence>MNGDNPIDTSNYIKEEVSDKMEDDNGTSNVTISSSRKSSVMLSNYRLQTHVTVKKFKELYLAGELNDNILTPKLKTICKDNNINNSKKLSSNIKQECNIKGMIKLPSRKKFQIGAQDKFEMAKFIAGSIHFNSLAFNMTTNSCFVHNEKSEECLKFIIPFIPSQQTHTLPRIDDDNNEIFEIEIKLPHSFVGRIYPDSTKIKINLFSNINSDWISLIEDSEELIEFKKHHHEEVYQHYLKEIRDALSTVHTIEFTLMKAHMVWMNYLIKTSFSFLQRALNMEANNKNEVKKFLKNNLYGYSPARRVTKSVTKFAGLPVSYNNEQHIQEFQQQYETENCFNVKITKNNDITEDGKHYRICIENNNSYINVTYQGMITFAELKHIDGIPLKIRFEDVQYF</sequence>
<accession>A0A0K0EPY8</accession>
<protein>
    <submittedName>
        <fullName evidence="2">ZU5 domain-containing protein</fullName>
    </submittedName>
</protein>
<keyword evidence="1" id="KW-1185">Reference proteome</keyword>
<dbReference type="Proteomes" id="UP000035681">
    <property type="component" value="Unplaced"/>
</dbReference>
<evidence type="ECO:0000313" key="2">
    <source>
        <dbReference type="WBParaSite" id="SSTP_0001151700.1"/>
    </source>
</evidence>
<dbReference type="WBParaSite" id="TCONS_00002286.p1">
    <property type="protein sequence ID" value="TCONS_00002286.p1"/>
    <property type="gene ID" value="XLOC_002149"/>
</dbReference>
<dbReference type="WBParaSite" id="SSTP_0001151700.1">
    <property type="protein sequence ID" value="SSTP_0001151700.1"/>
    <property type="gene ID" value="SSTP_0001151700"/>
</dbReference>
<evidence type="ECO:0000313" key="1">
    <source>
        <dbReference type="Proteomes" id="UP000035681"/>
    </source>
</evidence>
<name>A0A0K0EPY8_STRER</name>
<dbReference type="AlphaFoldDB" id="A0A0K0EPY8"/>
<organism evidence="2">
    <name type="scientific">Strongyloides stercoralis</name>
    <name type="common">Threadworm</name>
    <dbReference type="NCBI Taxonomy" id="6248"/>
    <lineage>
        <taxon>Eukaryota</taxon>
        <taxon>Metazoa</taxon>
        <taxon>Ecdysozoa</taxon>
        <taxon>Nematoda</taxon>
        <taxon>Chromadorea</taxon>
        <taxon>Rhabditida</taxon>
        <taxon>Tylenchina</taxon>
        <taxon>Panagrolaimomorpha</taxon>
        <taxon>Strongyloidoidea</taxon>
        <taxon>Strongyloididae</taxon>
        <taxon>Strongyloides</taxon>
    </lineage>
</organism>